<proteinExistence type="predicted"/>
<evidence type="ECO:0000313" key="4">
    <source>
        <dbReference type="Proteomes" id="UP000612855"/>
    </source>
</evidence>
<protein>
    <submittedName>
        <fullName evidence="3">Uncharacterized protein</fullName>
    </submittedName>
</protein>
<keyword evidence="4" id="KW-1185">Reference proteome</keyword>
<dbReference type="Proteomes" id="UP000612855">
    <property type="component" value="Unassembled WGS sequence"/>
</dbReference>
<comment type="caution">
    <text evidence="3">The sequence shown here is derived from an EMBL/GenBank/DDBJ whole genome shotgun (WGS) entry which is preliminary data.</text>
</comment>
<evidence type="ECO:0000313" key="3">
    <source>
        <dbReference type="EMBL" id="GGE21347.1"/>
    </source>
</evidence>
<keyword evidence="2" id="KW-0472">Membrane</keyword>
<sequence>MADQHYEYRSTETRTSGGAIAFIVGGLVVAVAAIAYFIFGGDLATSGVSSDPAAIEINNSAGSSAGADSTDGGAAATADTANDTAGAAATADTGSADATAGATASE</sequence>
<feature type="transmembrane region" description="Helical" evidence="2">
    <location>
        <begin position="20"/>
        <end position="39"/>
    </location>
</feature>
<dbReference type="AlphaFoldDB" id="A0A917A0L1"/>
<reference evidence="4" key="1">
    <citation type="journal article" date="2019" name="Int. J. Syst. Evol. Microbiol.">
        <title>The Global Catalogue of Microorganisms (GCM) 10K type strain sequencing project: providing services to taxonomists for standard genome sequencing and annotation.</title>
        <authorList>
            <consortium name="The Broad Institute Genomics Platform"/>
            <consortium name="The Broad Institute Genome Sequencing Center for Infectious Disease"/>
            <person name="Wu L."/>
            <person name="Ma J."/>
        </authorList>
    </citation>
    <scope>NUCLEOTIDE SEQUENCE [LARGE SCALE GENOMIC DNA]</scope>
    <source>
        <strain evidence="4">CGMCC 1.12664</strain>
    </source>
</reference>
<name>A0A917A0L1_9RHOB</name>
<dbReference type="RefSeq" id="WP_188476327.1">
    <property type="nucleotide sequence ID" value="NZ_BMFJ01000001.1"/>
</dbReference>
<keyword evidence="2" id="KW-1133">Transmembrane helix</keyword>
<organism evidence="3 4">
    <name type="scientific">Primorskyibacter flagellatus</name>
    <dbReference type="NCBI Taxonomy" id="1387277"/>
    <lineage>
        <taxon>Bacteria</taxon>
        <taxon>Pseudomonadati</taxon>
        <taxon>Pseudomonadota</taxon>
        <taxon>Alphaproteobacteria</taxon>
        <taxon>Rhodobacterales</taxon>
        <taxon>Roseobacteraceae</taxon>
        <taxon>Primorskyibacter</taxon>
    </lineage>
</organism>
<evidence type="ECO:0000256" key="2">
    <source>
        <dbReference type="SAM" id="Phobius"/>
    </source>
</evidence>
<keyword evidence="2" id="KW-0812">Transmembrane</keyword>
<evidence type="ECO:0000256" key="1">
    <source>
        <dbReference type="SAM" id="MobiDB-lite"/>
    </source>
</evidence>
<gene>
    <name evidence="3" type="ORF">GCM10011360_07450</name>
</gene>
<feature type="compositionally biased region" description="Low complexity" evidence="1">
    <location>
        <begin position="58"/>
        <end position="106"/>
    </location>
</feature>
<dbReference type="EMBL" id="BMFJ01000001">
    <property type="protein sequence ID" value="GGE21347.1"/>
    <property type="molecule type" value="Genomic_DNA"/>
</dbReference>
<accession>A0A917A0L1</accession>
<feature type="region of interest" description="Disordered" evidence="1">
    <location>
        <begin position="57"/>
        <end position="106"/>
    </location>
</feature>